<name>A0A6B0YVN5_9CHLR</name>
<dbReference type="EMBL" id="VXRG01000121">
    <property type="protein sequence ID" value="MXY94677.1"/>
    <property type="molecule type" value="Genomic_DNA"/>
</dbReference>
<accession>A0A6B0YVN5</accession>
<evidence type="ECO:0000313" key="2">
    <source>
        <dbReference type="EMBL" id="MXY94677.1"/>
    </source>
</evidence>
<feature type="region of interest" description="Disordered" evidence="1">
    <location>
        <begin position="1"/>
        <end position="42"/>
    </location>
</feature>
<dbReference type="AlphaFoldDB" id="A0A6B0YVN5"/>
<gene>
    <name evidence="2" type="ORF">F4Y42_14645</name>
</gene>
<sequence>MSEENYRNSGSDAQIDSRCETDSQDPARPNKLTPSEWMRNRRPNLFSDSSYREFPQVSKEHFEYHLETLTSRKQEFQFEHFCRKLAEREICPNLRPQTGPTGGGDSKVDSETYPVAEEIVERWWIGTPSAGKERWAFAFSAKSEWKSKVKNDVKKILSTGRAYKRIYFFSNQYVSDKKRADEEDSLSKETGIPVHIVDRSWIVEKVYDADHQQRDSYFAALDIGNVSREKKARPGPRDTARLEELEKLDMQVADPSRYQSARYQLVEDCLRSALLARGLERSRSEVEARFLQADRLARELDHNRQRLRIAYSQAWTVYWWYEDYTEFDQLYDIVERRAKKSDQASDVDLLYTLWTLLPSLVDQIQDTRFESRSQRLEAMLANLADESRRPNNALQARTSLTLMRTMLAYHSGKSTEAEEGWRNLSKIVDRSEGLGAYSVEYLFDLAQEFGDFIDSPAFDVFYEKIVDTMSKRRGEGEAGTAYFRRASQKLEKRKPYESIQLFGRAEELLIKREYRRELWMTLLGISHAFERVGLLWAARNKALAASDLALEAFKEQGQLTPSTLMALRWLVWLELKLGRLPHILKAISFSNLVAAQLDLPEDRLEVFDEERTIQEGVLGIHFLNLPMDALSNVTRLPNTLQELGLDLARIALLFVLGHEHVLREEEFLEDCRDAETAQSFFELWQDQPAAEDIPFQPTLVDGKTSTLRSTILGSEIVIETPNNEVSFGIAESLLSTLEAFLSTCDDREAFPYRERVTIVVSPSAQLHGTPQIIFPDNDSGSILITHPADICFKTAAERQDFMEWLRETLLQIACSMLMIRAPEGWAEQAIGKERGFSRALTSGNSLALTRSLFGEPVEVKLSDWIKQDDQNYEVLRDRPWRTEKTASESNSMESVKFSSDSPPASLFEREHLKHTDQRVLTPIDTHLWNRALWRGTVFERSLDPGNPPILAIGFEDGEAGNEIFRAWKGRWGNIDEDNMIRVVIITGLSERKPADYAVAVGPNFRHMAETGKKAFTVISRVNRMSPPSSMNLDNFITAYREAGSFFLAPVLLSTSKQIVGVPSRQLAIAKWQLDIRKAWQIGDNDPDISVLSEDDDPIIPPGVSDPPVHKALRQIRALRERRQ</sequence>
<proteinExistence type="predicted"/>
<comment type="caution">
    <text evidence="2">The sequence shown here is derived from an EMBL/GenBank/DDBJ whole genome shotgun (WGS) entry which is preliminary data.</text>
</comment>
<evidence type="ECO:0000256" key="1">
    <source>
        <dbReference type="SAM" id="MobiDB-lite"/>
    </source>
</evidence>
<organism evidence="2">
    <name type="scientific">Caldilineaceae bacterium SB0664_bin_27</name>
    <dbReference type="NCBI Taxonomy" id="2605260"/>
    <lineage>
        <taxon>Bacteria</taxon>
        <taxon>Bacillati</taxon>
        <taxon>Chloroflexota</taxon>
        <taxon>Caldilineae</taxon>
        <taxon>Caldilineales</taxon>
        <taxon>Caldilineaceae</taxon>
    </lineage>
</organism>
<protein>
    <submittedName>
        <fullName evidence="2">Uncharacterized protein</fullName>
    </submittedName>
</protein>
<reference evidence="2" key="1">
    <citation type="submission" date="2019-09" db="EMBL/GenBank/DDBJ databases">
        <title>Characterisation of the sponge microbiome using genome-centric metagenomics.</title>
        <authorList>
            <person name="Engelberts J.P."/>
            <person name="Robbins S.J."/>
            <person name="De Goeij J.M."/>
            <person name="Aranda M."/>
            <person name="Bell S.C."/>
            <person name="Webster N.S."/>
        </authorList>
    </citation>
    <scope>NUCLEOTIDE SEQUENCE</scope>
    <source>
        <strain evidence="2">SB0664_bin_27</strain>
    </source>
</reference>